<evidence type="ECO:0000313" key="7">
    <source>
        <dbReference type="Proteomes" id="UP000077202"/>
    </source>
</evidence>
<name>A0A176VDB6_MARPO</name>
<comment type="similarity">
    <text evidence="5">Belongs to the BI1 family.</text>
</comment>
<feature type="transmembrane region" description="Helical" evidence="5">
    <location>
        <begin position="155"/>
        <end position="175"/>
    </location>
</feature>
<accession>A0A176VDB6</accession>
<feature type="transmembrane region" description="Helical" evidence="5">
    <location>
        <begin position="35"/>
        <end position="56"/>
    </location>
</feature>
<evidence type="ECO:0000313" key="6">
    <source>
        <dbReference type="EMBL" id="OAE18790.1"/>
    </source>
</evidence>
<evidence type="ECO:0000256" key="4">
    <source>
        <dbReference type="ARBA" id="ARBA00023136"/>
    </source>
</evidence>
<evidence type="ECO:0000256" key="2">
    <source>
        <dbReference type="ARBA" id="ARBA00022692"/>
    </source>
</evidence>
<dbReference type="InterPro" id="IPR006214">
    <property type="entry name" value="Bax_inhibitor_1-related"/>
</dbReference>
<feature type="transmembrane region" description="Helical" evidence="5">
    <location>
        <begin position="95"/>
        <end position="118"/>
    </location>
</feature>
<feature type="transmembrane region" description="Helical" evidence="5">
    <location>
        <begin position="68"/>
        <end position="88"/>
    </location>
</feature>
<dbReference type="PANTHER" id="PTHR23291:SF50">
    <property type="entry name" value="PROTEIN LIFEGUARD 4"/>
    <property type="match status" value="1"/>
</dbReference>
<feature type="transmembrane region" description="Helical" evidence="5">
    <location>
        <begin position="181"/>
        <end position="199"/>
    </location>
</feature>
<reference evidence="6" key="1">
    <citation type="submission" date="2016-03" db="EMBL/GenBank/DDBJ databases">
        <title>Mechanisms controlling the formation of the plant cell surface in tip-growing cells are functionally conserved among land plants.</title>
        <authorList>
            <person name="Honkanen S."/>
            <person name="Jones V.A."/>
            <person name="Morieri G."/>
            <person name="Champion C."/>
            <person name="Hetherington A.J."/>
            <person name="Kelly S."/>
            <person name="Saint-Marcoux D."/>
            <person name="Proust H."/>
            <person name="Prescott H."/>
            <person name="Dolan L."/>
        </authorList>
    </citation>
    <scope>NUCLEOTIDE SEQUENCE [LARGE SCALE GENOMIC DNA]</scope>
    <source>
        <tissue evidence="6">Whole gametophyte</tissue>
    </source>
</reference>
<evidence type="ECO:0000256" key="3">
    <source>
        <dbReference type="ARBA" id="ARBA00022989"/>
    </source>
</evidence>
<dbReference type="EMBL" id="LVLJ01004011">
    <property type="protein sequence ID" value="OAE18790.1"/>
    <property type="molecule type" value="Genomic_DNA"/>
</dbReference>
<dbReference type="AlphaFoldDB" id="A0A176VDB6"/>
<dbReference type="Proteomes" id="UP000077202">
    <property type="component" value="Unassembled WGS sequence"/>
</dbReference>
<keyword evidence="2 5" id="KW-0812">Transmembrane</keyword>
<protein>
    <recommendedName>
        <fullName evidence="8">BI1-like protein</fullName>
    </recommendedName>
</protein>
<dbReference type="GO" id="GO:0016020">
    <property type="term" value="C:membrane"/>
    <property type="evidence" value="ECO:0007669"/>
    <property type="project" value="UniProtKB-SubCell"/>
</dbReference>
<keyword evidence="3 5" id="KW-1133">Transmembrane helix</keyword>
<keyword evidence="4 5" id="KW-0472">Membrane</keyword>
<comment type="subcellular location">
    <subcellularLocation>
        <location evidence="1">Membrane</location>
        <topology evidence="1">Multi-pass membrane protein</topology>
    </subcellularLocation>
</comment>
<feature type="transmembrane region" description="Helical" evidence="5">
    <location>
        <begin position="211"/>
        <end position="233"/>
    </location>
</feature>
<sequence length="241" mass="26785">MSSAKYEDLEMGKGALYPGHSSEDIMLRWGFLRKVYGILSMQMILTTIVASVVVFTESVKDFFIRSPFLLIFLAFVPLILMIPLYYYHKSHPTNLALLGLFTVAVSLTVGISCAFTPGIIVLEALLLTATVVLALTAYTYYAVKQGKDFEFLGPALFVSVIVLVVFGFIQMFFPLGNIGSAIYGGVGSLIFSLYIVYDTDNLIKRYDVDEYIWASVSLYLDIINLFLSLLQVLRSIQGGNN</sequence>
<comment type="caution">
    <text evidence="6">The sequence shown here is derived from an EMBL/GenBank/DDBJ whole genome shotgun (WGS) entry which is preliminary data.</text>
</comment>
<keyword evidence="7" id="KW-1185">Reference proteome</keyword>
<evidence type="ECO:0000256" key="1">
    <source>
        <dbReference type="ARBA" id="ARBA00004141"/>
    </source>
</evidence>
<evidence type="ECO:0008006" key="8">
    <source>
        <dbReference type="Google" id="ProtNLM"/>
    </source>
</evidence>
<dbReference type="Pfam" id="PF01027">
    <property type="entry name" value="Bax1-I"/>
    <property type="match status" value="1"/>
</dbReference>
<feature type="transmembrane region" description="Helical" evidence="5">
    <location>
        <begin position="124"/>
        <end position="143"/>
    </location>
</feature>
<dbReference type="PANTHER" id="PTHR23291">
    <property type="entry name" value="BAX INHIBITOR-RELATED"/>
    <property type="match status" value="1"/>
</dbReference>
<proteinExistence type="inferred from homology"/>
<gene>
    <name evidence="6" type="ORF">AXG93_2396s1430</name>
</gene>
<evidence type="ECO:0000256" key="5">
    <source>
        <dbReference type="RuleBase" id="RU004379"/>
    </source>
</evidence>
<organism evidence="6 7">
    <name type="scientific">Marchantia polymorpha subsp. ruderalis</name>
    <dbReference type="NCBI Taxonomy" id="1480154"/>
    <lineage>
        <taxon>Eukaryota</taxon>
        <taxon>Viridiplantae</taxon>
        <taxon>Streptophyta</taxon>
        <taxon>Embryophyta</taxon>
        <taxon>Marchantiophyta</taxon>
        <taxon>Marchantiopsida</taxon>
        <taxon>Marchantiidae</taxon>
        <taxon>Marchantiales</taxon>
        <taxon>Marchantiaceae</taxon>
        <taxon>Marchantia</taxon>
    </lineage>
</organism>